<sequence>MANCFAYLNSEKFLVTLKGSNELYPGTKLILATNVYQVEARETQSIYAYRNKIVGVLLAVEPTETVLELG</sequence>
<dbReference type="Proteomes" id="UP000494178">
    <property type="component" value="Unassembled WGS sequence"/>
</dbReference>
<comment type="caution">
    <text evidence="1">The sequence shown here is derived from an EMBL/GenBank/DDBJ whole genome shotgun (WGS) entry which is preliminary data.</text>
</comment>
<dbReference type="AlphaFoldDB" id="A0A6F9XU60"/>
<gene>
    <name evidence="1" type="ORF">SY111_13520</name>
</gene>
<reference evidence="1" key="1">
    <citation type="submission" date="2019-10" db="EMBL/GenBank/DDBJ databases">
        <title>Lactobacillus agilis SY111 Whole Genome Sequencing Project.</title>
        <authorList>
            <person name="Suzuki S."/>
            <person name="Endo A."/>
            <person name="Maeno S."/>
            <person name="Shiwa Y."/>
            <person name="Matsutani M."/>
            <person name="Kajikawa A."/>
        </authorList>
    </citation>
    <scope>NUCLEOTIDE SEQUENCE</scope>
    <source>
        <strain evidence="1">SY111</strain>
    </source>
</reference>
<dbReference type="EMBL" id="BLAN01000086">
    <property type="protein sequence ID" value="GET08728.1"/>
    <property type="molecule type" value="Genomic_DNA"/>
</dbReference>
<protein>
    <submittedName>
        <fullName evidence="1">Uncharacterized protein</fullName>
    </submittedName>
</protein>
<accession>A0A6F9XU60</accession>
<evidence type="ECO:0000313" key="1">
    <source>
        <dbReference type="EMBL" id="GET08728.1"/>
    </source>
</evidence>
<name>A0A6F9XU60_9LACO</name>
<proteinExistence type="predicted"/>
<organism evidence="1">
    <name type="scientific">Ligilactobacillus agilis</name>
    <dbReference type="NCBI Taxonomy" id="1601"/>
    <lineage>
        <taxon>Bacteria</taxon>
        <taxon>Bacillati</taxon>
        <taxon>Bacillota</taxon>
        <taxon>Bacilli</taxon>
        <taxon>Lactobacillales</taxon>
        <taxon>Lactobacillaceae</taxon>
        <taxon>Ligilactobacillus</taxon>
    </lineage>
</organism>